<evidence type="ECO:0000313" key="2">
    <source>
        <dbReference type="EMBL" id="QDU63652.1"/>
    </source>
</evidence>
<protein>
    <recommendedName>
        <fullName evidence="1">DUF2344 domain-containing protein</fullName>
    </recommendedName>
</protein>
<keyword evidence="3" id="KW-1185">Reference proteome</keyword>
<evidence type="ECO:0000259" key="1">
    <source>
        <dbReference type="Pfam" id="PF10105"/>
    </source>
</evidence>
<dbReference type="EMBL" id="CP036279">
    <property type="protein sequence ID" value="QDU63652.1"/>
    <property type="molecule type" value="Genomic_DNA"/>
</dbReference>
<dbReference type="Pfam" id="PF10105">
    <property type="entry name" value="DUF2344"/>
    <property type="match status" value="1"/>
</dbReference>
<dbReference type="NCBIfam" id="TIGR03936">
    <property type="entry name" value="sam_1_link_chp"/>
    <property type="match status" value="1"/>
</dbReference>
<accession>A0A518B9J2</accession>
<organism evidence="2 3">
    <name type="scientific">Kolteria novifilia</name>
    <dbReference type="NCBI Taxonomy" id="2527975"/>
    <lineage>
        <taxon>Bacteria</taxon>
        <taxon>Pseudomonadati</taxon>
        <taxon>Planctomycetota</taxon>
        <taxon>Planctomycetia</taxon>
        <taxon>Kolteriales</taxon>
        <taxon>Kolteriaceae</taxon>
        <taxon>Kolteria</taxon>
    </lineage>
</organism>
<gene>
    <name evidence="2" type="ORF">Pan216_45330</name>
</gene>
<name>A0A518B9J2_9BACT</name>
<dbReference type="Proteomes" id="UP000317093">
    <property type="component" value="Chromosome"/>
</dbReference>
<evidence type="ECO:0000313" key="3">
    <source>
        <dbReference type="Proteomes" id="UP000317093"/>
    </source>
</evidence>
<dbReference type="KEGG" id="knv:Pan216_45330"/>
<proteinExistence type="predicted"/>
<dbReference type="AlphaFoldDB" id="A0A518B9J2"/>
<feature type="domain" description="DUF2344" evidence="1">
    <location>
        <begin position="21"/>
        <end position="195"/>
    </location>
</feature>
<dbReference type="InterPro" id="IPR018768">
    <property type="entry name" value="DUF2344"/>
</dbReference>
<dbReference type="RefSeq" id="WP_419192825.1">
    <property type="nucleotide sequence ID" value="NZ_CP036279.1"/>
</dbReference>
<sequence>MKWTEPLAQAPLPHANAIREKVRIRFRKVGPLRFIGHQDLLQCWERLLRRTQLPLRYSEGFHPKPRVSSPLSLGLGIEGRDEIIEVELAPMPPLESVDEALRRQAVPGLEIVSVTRHPSKERARVTAVEYSLQLPPGTPSAPLRELATEALAASTLETHRRRPGKPDRTIDLRPWLLDLAVDDHQVRFRTAVTEKGTARPEEILSLLGLDHATEQGAVLVRSRVELAEAPRHGAAPGHG</sequence>
<reference evidence="2 3" key="1">
    <citation type="submission" date="2019-02" db="EMBL/GenBank/DDBJ databases">
        <title>Deep-cultivation of Planctomycetes and their phenomic and genomic characterization uncovers novel biology.</title>
        <authorList>
            <person name="Wiegand S."/>
            <person name="Jogler M."/>
            <person name="Boedeker C."/>
            <person name="Pinto D."/>
            <person name="Vollmers J."/>
            <person name="Rivas-Marin E."/>
            <person name="Kohn T."/>
            <person name="Peeters S.H."/>
            <person name="Heuer A."/>
            <person name="Rast P."/>
            <person name="Oberbeckmann S."/>
            <person name="Bunk B."/>
            <person name="Jeske O."/>
            <person name="Meyerdierks A."/>
            <person name="Storesund J.E."/>
            <person name="Kallscheuer N."/>
            <person name="Luecker S."/>
            <person name="Lage O.M."/>
            <person name="Pohl T."/>
            <person name="Merkel B.J."/>
            <person name="Hornburger P."/>
            <person name="Mueller R.-W."/>
            <person name="Bruemmer F."/>
            <person name="Labrenz M."/>
            <person name="Spormann A.M."/>
            <person name="Op den Camp H."/>
            <person name="Overmann J."/>
            <person name="Amann R."/>
            <person name="Jetten M.S.M."/>
            <person name="Mascher T."/>
            <person name="Medema M.H."/>
            <person name="Devos D.P."/>
            <person name="Kaster A.-K."/>
            <person name="Ovreas L."/>
            <person name="Rohde M."/>
            <person name="Galperin M.Y."/>
            <person name="Jogler C."/>
        </authorList>
    </citation>
    <scope>NUCLEOTIDE SEQUENCE [LARGE SCALE GENOMIC DNA]</scope>
    <source>
        <strain evidence="2 3">Pan216</strain>
    </source>
</reference>